<dbReference type="EMBL" id="CP081303">
    <property type="protein sequence ID" value="QZE13405.1"/>
    <property type="molecule type" value="Genomic_DNA"/>
</dbReference>
<keyword evidence="2" id="KW-1185">Reference proteome</keyword>
<protein>
    <submittedName>
        <fullName evidence="1">RagB/SusD family nutrient uptake outer membrane protein</fullName>
    </submittedName>
</protein>
<gene>
    <name evidence="1" type="ORF">K4L44_12525</name>
</gene>
<proteinExistence type="predicted"/>
<accession>A0AC61NCZ3</accession>
<evidence type="ECO:0000313" key="1">
    <source>
        <dbReference type="EMBL" id="QZE13405.1"/>
    </source>
</evidence>
<dbReference type="Proteomes" id="UP000826212">
    <property type="component" value="Chromosome"/>
</dbReference>
<sequence length="507" mass="57493">MKKNILTLALGATLLGGAFSSCDLLEEDSSVIIETKTYFKQESELVGAITPIYNYIFKDNTRFGGISGRGFSLNCGDPALTSIRGLNKQRMLEFDDFNVSENNDDITAVWKAMYRAIGAANNVISSRDRIEKIAMDATKREVYMAEAHFLRALAYYNIVSYWGKGPIVEKLLTGDEAKLVKNATAEEIYNFIIADLEIAKVIPEERGELGRVNQDAVRMLKAYVYMNMAGYPLNKGNEYYKKAADAAAEVISTASHSLDDNFADLWKADNRFKKSEHIFFFYGNYDLGRDLASYGGKGLRGTEEGGWKDYVVETEFYNNFPNDNRKKETIYDVIKFNKKGLSLPESKYINCLDAKEKHTWVGKYRDLGGSPWKDVTTNTIYPVFRYADALLILAEADNLANGGPTPRAYDALRRIQHRAYDGTAEVTRIIADGATMDSFDKVVLQERMWEFAFENKTWITMVRRQKVEEFNKNHDKEVAGFSIASITESDYFFPIPEHETLINSNLK</sequence>
<name>A0AC61NCZ3_9BACT</name>
<evidence type="ECO:0000313" key="2">
    <source>
        <dbReference type="Proteomes" id="UP000826212"/>
    </source>
</evidence>
<reference evidence="1" key="1">
    <citation type="submission" date="2021-08" db="EMBL/GenBank/DDBJ databases">
        <title>Novel anaerobic bacterium isolated from sea squirt in East Sea, Republic of Korea.</title>
        <authorList>
            <person name="Nguyen T.H."/>
            <person name="Li Z."/>
            <person name="Lee Y.-J."/>
            <person name="Ko J."/>
            <person name="Kim S.-G."/>
        </authorList>
    </citation>
    <scope>NUCLEOTIDE SEQUENCE</scope>
    <source>
        <strain evidence="1">KCTC 25031</strain>
    </source>
</reference>
<organism evidence="1 2">
    <name type="scientific">Halosquirtibacter laminarini</name>
    <dbReference type="NCBI Taxonomy" id="3374600"/>
    <lineage>
        <taxon>Bacteria</taxon>
        <taxon>Pseudomonadati</taxon>
        <taxon>Bacteroidota</taxon>
        <taxon>Bacteroidia</taxon>
        <taxon>Marinilabiliales</taxon>
        <taxon>Prolixibacteraceae</taxon>
        <taxon>Halosquirtibacter</taxon>
    </lineage>
</organism>